<evidence type="ECO:0000259" key="2">
    <source>
        <dbReference type="PROSITE" id="PS50943"/>
    </source>
</evidence>
<gene>
    <name evidence="3" type="ORF">DN757_05365</name>
</gene>
<dbReference type="InterPro" id="IPR001387">
    <property type="entry name" value="Cro/C1-type_HTH"/>
</dbReference>
<dbReference type="InterPro" id="IPR010982">
    <property type="entry name" value="Lambda_DNA-bd_dom_sf"/>
</dbReference>
<accession>A0A2W6NLP0</accession>
<dbReference type="Gene3D" id="1.25.40.10">
    <property type="entry name" value="Tetratricopeptide repeat domain"/>
    <property type="match status" value="2"/>
</dbReference>
<dbReference type="PROSITE" id="PS50943">
    <property type="entry name" value="HTH_CROC1"/>
    <property type="match status" value="1"/>
</dbReference>
<organism evidence="3 4">
    <name type="scientific">Paenibacillus silvae</name>
    <dbReference type="NCBI Taxonomy" id="1325358"/>
    <lineage>
        <taxon>Bacteria</taxon>
        <taxon>Bacillati</taxon>
        <taxon>Bacillota</taxon>
        <taxon>Bacilli</taxon>
        <taxon>Bacillales</taxon>
        <taxon>Paenibacillaceae</taxon>
        <taxon>Paenibacillus</taxon>
    </lineage>
</organism>
<evidence type="ECO:0000313" key="3">
    <source>
        <dbReference type="EMBL" id="PZT56681.1"/>
    </source>
</evidence>
<dbReference type="Proteomes" id="UP000249204">
    <property type="component" value="Unassembled WGS sequence"/>
</dbReference>
<evidence type="ECO:0000256" key="1">
    <source>
        <dbReference type="ARBA" id="ARBA00023125"/>
    </source>
</evidence>
<dbReference type="PANTHER" id="PTHR46797">
    <property type="entry name" value="HTH-TYPE TRANSCRIPTIONAL REGULATOR"/>
    <property type="match status" value="1"/>
</dbReference>
<name>A0A2W6NLP0_9BACL</name>
<dbReference type="SMART" id="SM00028">
    <property type="entry name" value="TPR"/>
    <property type="match status" value="5"/>
</dbReference>
<dbReference type="Pfam" id="PF01381">
    <property type="entry name" value="HTH_3"/>
    <property type="match status" value="1"/>
</dbReference>
<evidence type="ECO:0000313" key="4">
    <source>
        <dbReference type="Proteomes" id="UP000249204"/>
    </source>
</evidence>
<sequence length="418" mass="48236">MRMIGLKIKKIREQLGLSQKQLAGEDMTRSYISLIEKGRAVPSHRVLKIIARRLHTPVEFFVGGSAQADNDIAQAVLDKAKTCYAAQNDSDCIRIAHKVLTLTEDISDQSEAYLLILRSYNRLGEYRRTLDEGDLASFTIIQTGDREHIVAYYLEMGRAAFHAELYHDARKYYEQAHTYSSRLKHLHHEYICALTYLGTTHLRLGNVDEGLGYYMKAEKEARMTGQAELYGEITMGLGKAYYMSNHEDHMLLSQDWTRKSVEAYKQANSDSYVLALHNLAVIQLHIGHKKEALGLLNECAVIYDHRKLPHKKASILEEISKVYLEENNPEQAESIIKEALQLLELQDEGMLRAKLYRLLGIVFHEKNNRDQSYYFLRMSHDLLKRIAASREADISQQLIRLSLQEPKMSYEDYKSYIR</sequence>
<dbReference type="Gene3D" id="1.10.260.40">
    <property type="entry name" value="lambda repressor-like DNA-binding domains"/>
    <property type="match status" value="1"/>
</dbReference>
<dbReference type="SUPFAM" id="SSF48452">
    <property type="entry name" value="TPR-like"/>
    <property type="match status" value="2"/>
</dbReference>
<comment type="caution">
    <text evidence="3">The sequence shown here is derived from an EMBL/GenBank/DDBJ whole genome shotgun (WGS) entry which is preliminary data.</text>
</comment>
<dbReference type="EMBL" id="QKWW01000016">
    <property type="protein sequence ID" value="PZT56681.1"/>
    <property type="molecule type" value="Genomic_DNA"/>
</dbReference>
<dbReference type="PANTHER" id="PTHR46797:SF1">
    <property type="entry name" value="METHYLPHOSPHONATE SYNTHASE"/>
    <property type="match status" value="1"/>
</dbReference>
<protein>
    <recommendedName>
        <fullName evidence="2">HTH cro/C1-type domain-containing protein</fullName>
    </recommendedName>
</protein>
<proteinExistence type="predicted"/>
<keyword evidence="1" id="KW-0238">DNA-binding</keyword>
<dbReference type="AlphaFoldDB" id="A0A2W6NLP0"/>
<dbReference type="CDD" id="cd00093">
    <property type="entry name" value="HTH_XRE"/>
    <property type="match status" value="1"/>
</dbReference>
<dbReference type="SMART" id="SM00530">
    <property type="entry name" value="HTH_XRE"/>
    <property type="match status" value="1"/>
</dbReference>
<dbReference type="SUPFAM" id="SSF47413">
    <property type="entry name" value="lambda repressor-like DNA-binding domains"/>
    <property type="match status" value="1"/>
</dbReference>
<feature type="domain" description="HTH cro/C1-type" evidence="2">
    <location>
        <begin position="8"/>
        <end position="61"/>
    </location>
</feature>
<dbReference type="InterPro" id="IPR050807">
    <property type="entry name" value="TransReg_Diox_bact_type"/>
</dbReference>
<dbReference type="InterPro" id="IPR011990">
    <property type="entry name" value="TPR-like_helical_dom_sf"/>
</dbReference>
<reference evidence="3 4" key="1">
    <citation type="submission" date="2018-06" db="EMBL/GenBank/DDBJ databases">
        <title>Isolation of heavy metals resistant Paenibacillus silvae NC2 from Gold-Copper mine in ZiJin, China.</title>
        <authorList>
            <person name="Xu J."/>
            <person name="Mazhar H.S."/>
            <person name="Rensing C."/>
        </authorList>
    </citation>
    <scope>NUCLEOTIDE SEQUENCE [LARGE SCALE GENOMIC DNA]</scope>
    <source>
        <strain evidence="3 4">NC2</strain>
    </source>
</reference>
<dbReference type="GO" id="GO:0003677">
    <property type="term" value="F:DNA binding"/>
    <property type="evidence" value="ECO:0007669"/>
    <property type="project" value="UniProtKB-KW"/>
</dbReference>
<dbReference type="GO" id="GO:0003700">
    <property type="term" value="F:DNA-binding transcription factor activity"/>
    <property type="evidence" value="ECO:0007669"/>
    <property type="project" value="TreeGrafter"/>
</dbReference>
<dbReference type="GO" id="GO:0005829">
    <property type="term" value="C:cytosol"/>
    <property type="evidence" value="ECO:0007669"/>
    <property type="project" value="TreeGrafter"/>
</dbReference>
<dbReference type="InterPro" id="IPR019734">
    <property type="entry name" value="TPR_rpt"/>
</dbReference>